<evidence type="ECO:0000313" key="2">
    <source>
        <dbReference type="EMBL" id="OGG14153.1"/>
    </source>
</evidence>
<feature type="region of interest" description="Disordered" evidence="1">
    <location>
        <begin position="1"/>
        <end position="51"/>
    </location>
</feature>
<proteinExistence type="predicted"/>
<gene>
    <name evidence="2" type="ORF">A2773_05380</name>
</gene>
<dbReference type="EMBL" id="MFJE01000024">
    <property type="protein sequence ID" value="OGG14153.1"/>
    <property type="molecule type" value="Genomic_DNA"/>
</dbReference>
<name>A0A1F5ZP48_9BACT</name>
<dbReference type="STRING" id="1798375.A2773_05380"/>
<comment type="caution">
    <text evidence="2">The sequence shown here is derived from an EMBL/GenBank/DDBJ whole genome shotgun (WGS) entry which is preliminary data.</text>
</comment>
<sequence>MSNMIEDRRARMDSPISEQRGRALVDRQYAGLPNGTGPERNLKVSPDPDHKSQVVIQAETTGEQAALAKHKKTSGVASYLPVPDDSNMVAEVNIKPKGKRNKRGENVRGVIDSLGQQGFEIKMDSKIKREMYPLRRRG</sequence>
<feature type="compositionally biased region" description="Basic and acidic residues" evidence="1">
    <location>
        <begin position="1"/>
        <end position="12"/>
    </location>
</feature>
<feature type="compositionally biased region" description="Basic and acidic residues" evidence="1">
    <location>
        <begin position="40"/>
        <end position="51"/>
    </location>
</feature>
<accession>A0A1F5ZP48</accession>
<dbReference type="Proteomes" id="UP000177383">
    <property type="component" value="Unassembled WGS sequence"/>
</dbReference>
<dbReference type="AlphaFoldDB" id="A0A1F5ZP48"/>
<protein>
    <submittedName>
        <fullName evidence="2">Uncharacterized protein</fullName>
    </submittedName>
</protein>
<evidence type="ECO:0000256" key="1">
    <source>
        <dbReference type="SAM" id="MobiDB-lite"/>
    </source>
</evidence>
<reference evidence="2 3" key="1">
    <citation type="journal article" date="2016" name="Nat. Commun.">
        <title>Thousands of microbial genomes shed light on interconnected biogeochemical processes in an aquifer system.</title>
        <authorList>
            <person name="Anantharaman K."/>
            <person name="Brown C.T."/>
            <person name="Hug L.A."/>
            <person name="Sharon I."/>
            <person name="Castelle C.J."/>
            <person name="Probst A.J."/>
            <person name="Thomas B.C."/>
            <person name="Singh A."/>
            <person name="Wilkins M.J."/>
            <person name="Karaoz U."/>
            <person name="Brodie E.L."/>
            <person name="Williams K.H."/>
            <person name="Hubbard S.S."/>
            <person name="Banfield J.F."/>
        </authorList>
    </citation>
    <scope>NUCLEOTIDE SEQUENCE [LARGE SCALE GENOMIC DNA]</scope>
</reference>
<evidence type="ECO:0000313" key="3">
    <source>
        <dbReference type="Proteomes" id="UP000177383"/>
    </source>
</evidence>
<organism evidence="2 3">
    <name type="scientific">Candidatus Gottesmanbacteria bacterium RIFCSPHIGHO2_01_FULL_39_10</name>
    <dbReference type="NCBI Taxonomy" id="1798375"/>
    <lineage>
        <taxon>Bacteria</taxon>
        <taxon>Candidatus Gottesmaniibacteriota</taxon>
    </lineage>
</organism>